<keyword evidence="1 3" id="KW-0489">Methyltransferase</keyword>
<dbReference type="PANTHER" id="PTHR12049:SF7">
    <property type="entry name" value="PROTEIN ARGININE METHYLTRANSFERASE NDUFAF7, MITOCHONDRIAL"/>
    <property type="match status" value="1"/>
</dbReference>
<accession>A0A7C5IY44</accession>
<dbReference type="Pfam" id="PF02636">
    <property type="entry name" value="Methyltransf_28"/>
    <property type="match status" value="1"/>
</dbReference>
<dbReference type="Gene3D" id="3.40.50.12710">
    <property type="match status" value="1"/>
</dbReference>
<proteinExistence type="predicted"/>
<dbReference type="AlphaFoldDB" id="A0A7C5IY44"/>
<dbReference type="SUPFAM" id="SSF53335">
    <property type="entry name" value="S-adenosyl-L-methionine-dependent methyltransferases"/>
    <property type="match status" value="1"/>
</dbReference>
<comment type="caution">
    <text evidence="3">The sequence shown here is derived from an EMBL/GenBank/DDBJ whole genome shotgun (WGS) entry which is preliminary data.</text>
</comment>
<reference evidence="3" key="1">
    <citation type="journal article" date="2020" name="mSystems">
        <title>Genome- and Community-Level Interaction Insights into Carbon Utilization and Element Cycling Functions of Hydrothermarchaeota in Hydrothermal Sediment.</title>
        <authorList>
            <person name="Zhou Z."/>
            <person name="Liu Y."/>
            <person name="Xu W."/>
            <person name="Pan J."/>
            <person name="Luo Z.H."/>
            <person name="Li M."/>
        </authorList>
    </citation>
    <scope>NUCLEOTIDE SEQUENCE [LARGE SCALE GENOMIC DNA]</scope>
    <source>
        <strain evidence="3">HyVt-535</strain>
    </source>
</reference>
<dbReference type="InterPro" id="IPR003788">
    <property type="entry name" value="NDUFAF7"/>
</dbReference>
<dbReference type="InterPro" id="IPR038375">
    <property type="entry name" value="NDUFAF7_sf"/>
</dbReference>
<dbReference type="PANTHER" id="PTHR12049">
    <property type="entry name" value="PROTEIN ARGININE METHYLTRANSFERASE NDUFAF7, MITOCHONDRIAL"/>
    <property type="match status" value="1"/>
</dbReference>
<evidence type="ECO:0000256" key="2">
    <source>
        <dbReference type="ARBA" id="ARBA00022679"/>
    </source>
</evidence>
<name>A0A7C5IY44_9GAMM</name>
<dbReference type="GO" id="GO:0035243">
    <property type="term" value="F:protein-arginine omega-N symmetric methyltransferase activity"/>
    <property type="evidence" value="ECO:0007669"/>
    <property type="project" value="TreeGrafter"/>
</dbReference>
<dbReference type="InterPro" id="IPR029063">
    <property type="entry name" value="SAM-dependent_MTases_sf"/>
</dbReference>
<keyword evidence="2" id="KW-0808">Transferase</keyword>
<dbReference type="GO" id="GO:0032259">
    <property type="term" value="P:methylation"/>
    <property type="evidence" value="ECO:0007669"/>
    <property type="project" value="UniProtKB-KW"/>
</dbReference>
<evidence type="ECO:0000256" key="1">
    <source>
        <dbReference type="ARBA" id="ARBA00022603"/>
    </source>
</evidence>
<sequence>MTGFQLSSEERQQQREMMARLQAEMESAGGAIPFARFMELALYAPGLGYYVAGAAKFGAGGDFVTAPEISPLFGRALGNPCAQVLEEIGKGDLLEFGAGTGLMASQVLQRLEELERLPGRYFILEVSPELQRRQRETLEREVPHLLSRVEWLERLPRHFSGVMLANEVLDAMPVHRFRRGEGAVEEQWVAPSGEGLVVQWRPASPQVEAAVAVIEASVGTLAPGYVSEINLNLRPWLAAVSESLDRGVLLLVDYGHPRAAYYHPQRHMGTLLCHFRHRAHDDPLLLPGLQDITAHVDFTAVAEGAEAAGLERLGYTTQARFLVGCSLDRLLAESDPERVPEHMALVQGVKRLISPTGMGEQFKVMALGRGVSGDRMGFSGP</sequence>
<organism evidence="3">
    <name type="scientific">Thiolapillus brandeum</name>
    <dbReference type="NCBI Taxonomy" id="1076588"/>
    <lineage>
        <taxon>Bacteria</taxon>
        <taxon>Pseudomonadati</taxon>
        <taxon>Pseudomonadota</taxon>
        <taxon>Gammaproteobacteria</taxon>
        <taxon>Chromatiales</taxon>
        <taxon>Sedimenticolaceae</taxon>
        <taxon>Thiolapillus</taxon>
    </lineage>
</organism>
<gene>
    <name evidence="3" type="ORF">ENJ98_02035</name>
</gene>
<protein>
    <submittedName>
        <fullName evidence="3">SAM-dependent methyltransferase</fullName>
    </submittedName>
</protein>
<dbReference type="EMBL" id="DROM01000128">
    <property type="protein sequence ID" value="HHH12992.1"/>
    <property type="molecule type" value="Genomic_DNA"/>
</dbReference>
<dbReference type="Proteomes" id="UP000886100">
    <property type="component" value="Unassembled WGS sequence"/>
</dbReference>
<evidence type="ECO:0000313" key="3">
    <source>
        <dbReference type="EMBL" id="HHH12992.1"/>
    </source>
</evidence>